<dbReference type="EnsemblPlants" id="MELO3C030851.2.1">
    <property type="protein sequence ID" value="MELO3C030851.2.1"/>
    <property type="gene ID" value="MELO3C030851.2"/>
</dbReference>
<evidence type="ECO:0000313" key="1">
    <source>
        <dbReference type="EnsemblPlants" id="MELO3C030851.2.1"/>
    </source>
</evidence>
<dbReference type="Gramene" id="MELO3C030851.2.1">
    <property type="protein sequence ID" value="MELO3C030851.2.1"/>
    <property type="gene ID" value="MELO3C030851.2"/>
</dbReference>
<sequence length="224" mass="25743">MDPLRNRINNDASDVVRMAFDISNKKKPLWRIIKCPKQGGIVECRYYVMRFMRDIILSSNRTIIEVIEGSTSTYSQDDLDVVRTVWAEFVNQYILCSQSQSIGVCGREEVVEEYMDHGIDQVHSYISLIRLGRTYITLEMCLPFHHSESNKTETFTLSANGCRSSLVGSLVYFVDLQFVSALHYVNGSKLFILFSHHTFYLVVSRGSQYKNVPDYPTLIRGIIT</sequence>
<dbReference type="AlphaFoldDB" id="A0A9I9EAD1"/>
<proteinExistence type="predicted"/>
<reference evidence="1" key="1">
    <citation type="submission" date="2023-03" db="UniProtKB">
        <authorList>
            <consortium name="EnsemblPlants"/>
        </authorList>
    </citation>
    <scope>IDENTIFICATION</scope>
</reference>
<organism evidence="1">
    <name type="scientific">Cucumis melo</name>
    <name type="common">Muskmelon</name>
    <dbReference type="NCBI Taxonomy" id="3656"/>
    <lineage>
        <taxon>Eukaryota</taxon>
        <taxon>Viridiplantae</taxon>
        <taxon>Streptophyta</taxon>
        <taxon>Embryophyta</taxon>
        <taxon>Tracheophyta</taxon>
        <taxon>Spermatophyta</taxon>
        <taxon>Magnoliopsida</taxon>
        <taxon>eudicotyledons</taxon>
        <taxon>Gunneridae</taxon>
        <taxon>Pentapetalae</taxon>
        <taxon>rosids</taxon>
        <taxon>fabids</taxon>
        <taxon>Cucurbitales</taxon>
        <taxon>Cucurbitaceae</taxon>
        <taxon>Benincaseae</taxon>
        <taxon>Cucumis</taxon>
    </lineage>
</organism>
<evidence type="ECO:0008006" key="2">
    <source>
        <dbReference type="Google" id="ProtNLM"/>
    </source>
</evidence>
<protein>
    <recommendedName>
        <fullName evidence="2">CACTA en-spm transposon protein</fullName>
    </recommendedName>
</protein>
<name>A0A9I9EAD1_CUCME</name>
<accession>A0A9I9EAD1</accession>